<comment type="caution">
    <text evidence="5">The sequence shown here is derived from an EMBL/GenBank/DDBJ whole genome shotgun (WGS) entry which is preliminary data.</text>
</comment>
<dbReference type="GO" id="GO:0046872">
    <property type="term" value="F:metal ion binding"/>
    <property type="evidence" value="ECO:0007669"/>
    <property type="project" value="UniProtKB-KW"/>
</dbReference>
<dbReference type="InterPro" id="IPR028261">
    <property type="entry name" value="DPD_II"/>
</dbReference>
<dbReference type="InterPro" id="IPR001949">
    <property type="entry name" value="NADH-UbQ_OxRdtase_51kDa_CS"/>
</dbReference>
<evidence type="ECO:0000259" key="4">
    <source>
        <dbReference type="SMART" id="SM00928"/>
    </source>
</evidence>
<dbReference type="Gene3D" id="3.50.50.60">
    <property type="entry name" value="FAD/NAD(P)-binding domain"/>
    <property type="match status" value="1"/>
</dbReference>
<dbReference type="PANTHER" id="PTHR43578">
    <property type="entry name" value="NADH-QUINONE OXIDOREDUCTASE SUBUNIT F"/>
    <property type="match status" value="1"/>
</dbReference>
<accession>X0T1V6</accession>
<evidence type="ECO:0000256" key="1">
    <source>
        <dbReference type="ARBA" id="ARBA00022723"/>
    </source>
</evidence>
<dbReference type="InterPro" id="IPR009051">
    <property type="entry name" value="Helical_ferredxn"/>
</dbReference>
<dbReference type="GO" id="GO:0010181">
    <property type="term" value="F:FMN binding"/>
    <property type="evidence" value="ECO:0007669"/>
    <property type="project" value="InterPro"/>
</dbReference>
<evidence type="ECO:0000256" key="3">
    <source>
        <dbReference type="ARBA" id="ARBA00023014"/>
    </source>
</evidence>
<reference evidence="5" key="1">
    <citation type="journal article" date="2014" name="Front. Microbiol.">
        <title>High frequency of phylogenetically diverse reductive dehalogenase-homologous genes in deep subseafloor sedimentary metagenomes.</title>
        <authorList>
            <person name="Kawai M."/>
            <person name="Futagami T."/>
            <person name="Toyoda A."/>
            <person name="Takaki Y."/>
            <person name="Nishi S."/>
            <person name="Hori S."/>
            <person name="Arai W."/>
            <person name="Tsubouchi T."/>
            <person name="Morono Y."/>
            <person name="Uchiyama I."/>
            <person name="Ito T."/>
            <person name="Fujiyama A."/>
            <person name="Inagaki F."/>
            <person name="Takami H."/>
        </authorList>
    </citation>
    <scope>NUCLEOTIDE SEQUENCE</scope>
    <source>
        <strain evidence="5">Expedition CK06-06</strain>
    </source>
</reference>
<name>X0T1V6_9ZZZZ</name>
<gene>
    <name evidence="5" type="ORF">S01H1_18529</name>
</gene>
<dbReference type="SUPFAM" id="SSF140490">
    <property type="entry name" value="Nqo1C-terminal domain-like"/>
    <property type="match status" value="1"/>
</dbReference>
<evidence type="ECO:0000256" key="2">
    <source>
        <dbReference type="ARBA" id="ARBA00023004"/>
    </source>
</evidence>
<dbReference type="Gene3D" id="3.10.20.600">
    <property type="match status" value="1"/>
</dbReference>
<dbReference type="PROSITE" id="PS00645">
    <property type="entry name" value="COMPLEX1_51K_2"/>
    <property type="match status" value="1"/>
</dbReference>
<sequence>CWNSPLGGPSGGVIPIEHLNTPIDYEAVTALGAIMGSGGLVVMDEDSCMVDVAKFFLQFTEDESCGKCTPCRAGIPKMLEILNKISRGEGTMEDLDVLSELAEMVASASLCGLGQTSPNPVLTTLRHFREEYEAHIIDKKCPAAVCQALFKTPCQHTCPVELDIPGYVSLIKEGKFVEAYSLIKQRNPFPSICGRVCHHPCEFKCRRAQIDEPIAIRDLRRFVADYALEQGVEYIPQVKERKKERVAIIGAGPAGLSAAWDLSIEGYQVTVFDALPVAGGMLAVGIPEYRLPKDILRKEVQDVEKLGVDIRLNTPIHDIDSLFRDG</sequence>
<dbReference type="GO" id="GO:0051539">
    <property type="term" value="F:4 iron, 4 sulfur cluster binding"/>
    <property type="evidence" value="ECO:0007669"/>
    <property type="project" value="InterPro"/>
</dbReference>
<dbReference type="SUPFAM" id="SSF142984">
    <property type="entry name" value="Nqo1 middle domain-like"/>
    <property type="match status" value="1"/>
</dbReference>
<dbReference type="Pfam" id="PF13450">
    <property type="entry name" value="NAD_binding_8"/>
    <property type="match status" value="1"/>
</dbReference>
<dbReference type="InterPro" id="IPR037207">
    <property type="entry name" value="Nuop51_4Fe4S-bd_sf"/>
</dbReference>
<dbReference type="AlphaFoldDB" id="X0T1V6"/>
<feature type="non-terminal residue" evidence="5">
    <location>
        <position position="1"/>
    </location>
</feature>
<dbReference type="InterPro" id="IPR019575">
    <property type="entry name" value="Nuop51_4Fe4S-bd"/>
</dbReference>
<feature type="non-terminal residue" evidence="5">
    <location>
        <position position="326"/>
    </location>
</feature>
<dbReference type="SUPFAM" id="SSF51971">
    <property type="entry name" value="Nucleotide-binding domain"/>
    <property type="match status" value="1"/>
</dbReference>
<dbReference type="GO" id="GO:0008137">
    <property type="term" value="F:NADH dehydrogenase (ubiquinone) activity"/>
    <property type="evidence" value="ECO:0007669"/>
    <property type="project" value="InterPro"/>
</dbReference>
<keyword evidence="2" id="KW-0408">Iron</keyword>
<feature type="domain" description="NADH-ubiquinone oxidoreductase 51kDa subunit iron-sulphur binding" evidence="4">
    <location>
        <begin position="50"/>
        <end position="95"/>
    </location>
</feature>
<evidence type="ECO:0000313" key="5">
    <source>
        <dbReference type="EMBL" id="GAF81346.1"/>
    </source>
</evidence>
<dbReference type="EMBL" id="BARS01009913">
    <property type="protein sequence ID" value="GAF81346.1"/>
    <property type="molecule type" value="Genomic_DNA"/>
</dbReference>
<dbReference type="PRINTS" id="PR00419">
    <property type="entry name" value="ADXRDTASE"/>
</dbReference>
<keyword evidence="3" id="KW-0411">Iron-sulfur</keyword>
<dbReference type="Pfam" id="PF14691">
    <property type="entry name" value="Fer4_20"/>
    <property type="match status" value="1"/>
</dbReference>
<dbReference type="Pfam" id="PF10589">
    <property type="entry name" value="NADH_4Fe-4S"/>
    <property type="match status" value="1"/>
</dbReference>
<organism evidence="5">
    <name type="scientific">marine sediment metagenome</name>
    <dbReference type="NCBI Taxonomy" id="412755"/>
    <lineage>
        <taxon>unclassified sequences</taxon>
        <taxon>metagenomes</taxon>
        <taxon>ecological metagenomes</taxon>
    </lineage>
</organism>
<keyword evidence="1" id="KW-0479">Metal-binding</keyword>
<dbReference type="Gene3D" id="1.10.1060.10">
    <property type="entry name" value="Alpha-helical ferredoxin"/>
    <property type="match status" value="1"/>
</dbReference>
<dbReference type="InterPro" id="IPR036188">
    <property type="entry name" value="FAD/NAD-bd_sf"/>
</dbReference>
<dbReference type="SMART" id="SM00928">
    <property type="entry name" value="NADH_4Fe-4S"/>
    <property type="match status" value="1"/>
</dbReference>
<dbReference type="PANTHER" id="PTHR43578:SF3">
    <property type="entry name" value="NADH-QUINONE OXIDOREDUCTASE SUBUNIT F"/>
    <property type="match status" value="1"/>
</dbReference>
<proteinExistence type="predicted"/>
<dbReference type="FunFam" id="1.20.1440.230:FF:000001">
    <property type="entry name" value="Mitochondrial NADH dehydrogenase flavoprotein 1"/>
    <property type="match status" value="1"/>
</dbReference>
<protein>
    <recommendedName>
        <fullName evidence="4">NADH-ubiquinone oxidoreductase 51kDa subunit iron-sulphur binding domain-containing protein</fullName>
    </recommendedName>
</protein>